<feature type="non-terminal residue" evidence="2">
    <location>
        <position position="94"/>
    </location>
</feature>
<keyword evidence="3" id="KW-1185">Reference proteome</keyword>
<feature type="non-terminal residue" evidence="2">
    <location>
        <position position="1"/>
    </location>
</feature>
<feature type="compositionally biased region" description="Polar residues" evidence="1">
    <location>
        <begin position="81"/>
        <end position="94"/>
    </location>
</feature>
<sequence>MLIVSHSLEGGLLLNTPAQQKTRAGEEEEAIIPWLHTSDTLTILGEETAGGSRGHVNPPAVVVVPRRIQHPDQSDDFFAQTKPQEMTSLTQGFD</sequence>
<evidence type="ECO:0000313" key="3">
    <source>
        <dbReference type="Proteomes" id="UP000258309"/>
    </source>
</evidence>
<accession>A0A3E2H634</accession>
<organism evidence="2 3">
    <name type="scientific">Scytalidium lignicola</name>
    <name type="common">Hyphomycete</name>
    <dbReference type="NCBI Taxonomy" id="5539"/>
    <lineage>
        <taxon>Eukaryota</taxon>
        <taxon>Fungi</taxon>
        <taxon>Dikarya</taxon>
        <taxon>Ascomycota</taxon>
        <taxon>Pezizomycotina</taxon>
        <taxon>Leotiomycetes</taxon>
        <taxon>Leotiomycetes incertae sedis</taxon>
        <taxon>Scytalidium</taxon>
    </lineage>
</organism>
<dbReference type="AlphaFoldDB" id="A0A3E2H634"/>
<comment type="caution">
    <text evidence="2">The sequence shown here is derived from an EMBL/GenBank/DDBJ whole genome shotgun (WGS) entry which is preliminary data.</text>
</comment>
<name>A0A3E2H634_SCYLI</name>
<protein>
    <submittedName>
        <fullName evidence="2">Uncharacterized protein</fullName>
    </submittedName>
</protein>
<dbReference type="Proteomes" id="UP000258309">
    <property type="component" value="Unassembled WGS sequence"/>
</dbReference>
<reference evidence="2 3" key="1">
    <citation type="submission" date="2018-05" db="EMBL/GenBank/DDBJ databases">
        <title>Draft genome sequence of Scytalidium lignicola DSM 105466, a ubiquitous saprotrophic fungus.</title>
        <authorList>
            <person name="Buettner E."/>
            <person name="Gebauer A.M."/>
            <person name="Hofrichter M."/>
            <person name="Liers C."/>
            <person name="Kellner H."/>
        </authorList>
    </citation>
    <scope>NUCLEOTIDE SEQUENCE [LARGE SCALE GENOMIC DNA]</scope>
    <source>
        <strain evidence="2 3">DSM 105466</strain>
    </source>
</reference>
<dbReference type="EMBL" id="NCSJ02000152">
    <property type="protein sequence ID" value="RFU28741.1"/>
    <property type="molecule type" value="Genomic_DNA"/>
</dbReference>
<evidence type="ECO:0000256" key="1">
    <source>
        <dbReference type="SAM" id="MobiDB-lite"/>
    </source>
</evidence>
<evidence type="ECO:0000313" key="2">
    <source>
        <dbReference type="EMBL" id="RFU28741.1"/>
    </source>
</evidence>
<gene>
    <name evidence="2" type="ORF">B7463_g7600</name>
</gene>
<feature type="region of interest" description="Disordered" evidence="1">
    <location>
        <begin position="74"/>
        <end position="94"/>
    </location>
</feature>
<proteinExistence type="predicted"/>